<evidence type="ECO:0000256" key="2">
    <source>
        <dbReference type="ARBA" id="ARBA00022490"/>
    </source>
</evidence>
<name>A0ABS2YV97_POLSE</name>
<feature type="region of interest" description="Disordered" evidence="7">
    <location>
        <begin position="569"/>
        <end position="649"/>
    </location>
</feature>
<feature type="compositionally biased region" description="Basic and acidic residues" evidence="7">
    <location>
        <begin position="504"/>
        <end position="514"/>
    </location>
</feature>
<gene>
    <name evidence="9" type="primary">Whamm</name>
    <name evidence="9" type="ORF">GTO92_0003464</name>
</gene>
<feature type="non-terminal residue" evidence="9">
    <location>
        <position position="781"/>
    </location>
</feature>
<feature type="domain" description="WH2" evidence="8">
    <location>
        <begin position="715"/>
        <end position="732"/>
    </location>
</feature>
<dbReference type="EMBL" id="JAAWVN010006541">
    <property type="protein sequence ID" value="MBN3290115.1"/>
    <property type="molecule type" value="Genomic_DNA"/>
</dbReference>
<keyword evidence="2" id="KW-0963">Cytoplasm</keyword>
<keyword evidence="3" id="KW-0175">Coiled coil</keyword>
<dbReference type="Pfam" id="PF15920">
    <property type="entry name" value="WHAMM-JMY_N"/>
    <property type="match status" value="1"/>
</dbReference>
<feature type="region of interest" description="Disordered" evidence="7">
    <location>
        <begin position="495"/>
        <end position="514"/>
    </location>
</feature>
<evidence type="ECO:0000313" key="9">
    <source>
        <dbReference type="EMBL" id="MBN3290115.1"/>
    </source>
</evidence>
<dbReference type="Pfam" id="PF15871">
    <property type="entry name" value="JMY"/>
    <property type="match status" value="1"/>
</dbReference>
<feature type="compositionally biased region" description="Pro residues" evidence="7">
    <location>
        <begin position="617"/>
        <end position="644"/>
    </location>
</feature>
<keyword evidence="10" id="KW-1185">Reference proteome</keyword>
<keyword evidence="4" id="KW-0472">Membrane</keyword>
<proteinExistence type="predicted"/>
<organism evidence="9 10">
    <name type="scientific">Polypterus senegalus</name>
    <name type="common">Senegal bichir</name>
    <dbReference type="NCBI Taxonomy" id="55291"/>
    <lineage>
        <taxon>Eukaryota</taxon>
        <taxon>Metazoa</taxon>
        <taxon>Chordata</taxon>
        <taxon>Craniata</taxon>
        <taxon>Vertebrata</taxon>
        <taxon>Euteleostomi</taxon>
        <taxon>Actinopterygii</taxon>
        <taxon>Polypteriformes</taxon>
        <taxon>Polypteridae</taxon>
        <taxon>Polypterus</taxon>
    </lineage>
</organism>
<evidence type="ECO:0000256" key="1">
    <source>
        <dbReference type="ARBA" id="ARBA00004156"/>
    </source>
</evidence>
<evidence type="ECO:0000256" key="6">
    <source>
        <dbReference type="ARBA" id="ARBA00023329"/>
    </source>
</evidence>
<evidence type="ECO:0000256" key="3">
    <source>
        <dbReference type="ARBA" id="ARBA00023054"/>
    </source>
</evidence>
<dbReference type="PROSITE" id="PS51082">
    <property type="entry name" value="WH2"/>
    <property type="match status" value="1"/>
</dbReference>
<reference evidence="9" key="1">
    <citation type="journal article" date="2021" name="Cell">
        <title>Tracing the genetic footprints of vertebrate landing in non-teleost ray-finned fishes.</title>
        <authorList>
            <person name="Bi X."/>
            <person name="Wang K."/>
            <person name="Yang L."/>
            <person name="Pan H."/>
            <person name="Jiang H."/>
            <person name="Wei Q."/>
            <person name="Fang M."/>
            <person name="Yu H."/>
            <person name="Zhu C."/>
            <person name="Cai Y."/>
            <person name="He Y."/>
            <person name="Gan X."/>
            <person name="Zeng H."/>
            <person name="Yu D."/>
            <person name="Zhu Y."/>
            <person name="Jiang H."/>
            <person name="Qiu Q."/>
            <person name="Yang H."/>
            <person name="Zhang Y.E."/>
            <person name="Wang W."/>
            <person name="Zhu M."/>
            <person name="He S."/>
            <person name="Zhang G."/>
        </authorList>
    </citation>
    <scope>NUCLEOTIDE SEQUENCE</scope>
    <source>
        <strain evidence="9">Bchr_001</strain>
    </source>
</reference>
<dbReference type="PANTHER" id="PTHR23330:SF6">
    <property type="entry name" value="WASP HOMOLOG-ASSOCIATED PROTEIN WITH ACTIN, MEMBRANES AND MICROTUBULES"/>
    <property type="match status" value="1"/>
</dbReference>
<dbReference type="PANTHER" id="PTHR23330">
    <property type="entry name" value="P300 TRANSCRIPTIONAL COFACTOR JMY-RELATED"/>
    <property type="match status" value="1"/>
</dbReference>
<dbReference type="InterPro" id="IPR031738">
    <property type="entry name" value="JMY/WHAMM"/>
</dbReference>
<accession>A0ABS2YV97</accession>
<keyword evidence="6" id="KW-0968">Cytoplasmic vesicle</keyword>
<comment type="caution">
    <text evidence="9">The sequence shown here is derived from an EMBL/GenBank/DDBJ whole genome shotgun (WGS) entry which is preliminary data.</text>
</comment>
<feature type="compositionally biased region" description="Polar residues" evidence="7">
    <location>
        <begin position="599"/>
        <end position="615"/>
    </location>
</feature>
<evidence type="ECO:0000259" key="8">
    <source>
        <dbReference type="PROSITE" id="PS51082"/>
    </source>
</evidence>
<comment type="subcellular location">
    <subcellularLocation>
        <location evidence="1">Cytoplasmic vesicle membrane</location>
    </subcellularLocation>
</comment>
<feature type="non-terminal residue" evidence="9">
    <location>
        <position position="1"/>
    </location>
</feature>
<dbReference type="InterPro" id="IPR003124">
    <property type="entry name" value="WH2_dom"/>
</dbReference>
<evidence type="ECO:0000313" key="10">
    <source>
        <dbReference type="Proteomes" id="UP001166052"/>
    </source>
</evidence>
<evidence type="ECO:0000256" key="5">
    <source>
        <dbReference type="ARBA" id="ARBA00023203"/>
    </source>
</evidence>
<protein>
    <submittedName>
        <fullName evidence="9">WHAMM protein</fullName>
    </submittedName>
</protein>
<evidence type="ECO:0000256" key="4">
    <source>
        <dbReference type="ARBA" id="ARBA00023136"/>
    </source>
</evidence>
<feature type="region of interest" description="Disordered" evidence="7">
    <location>
        <begin position="758"/>
        <end position="781"/>
    </location>
</feature>
<evidence type="ECO:0000256" key="7">
    <source>
        <dbReference type="SAM" id="MobiDB-lite"/>
    </source>
</evidence>
<keyword evidence="5" id="KW-0009">Actin-binding</keyword>
<dbReference type="Proteomes" id="UP001166052">
    <property type="component" value="Unassembled WGS sequence"/>
</dbReference>
<dbReference type="InterPro" id="IPR031808">
    <property type="entry name" value="JMY/WHAMM_N"/>
</dbReference>
<sequence length="781" mass="89652">MVLYTTTLTANSVYAVACHIISKPFKLGFIVEWNAIECKFAVTCHNRTVQRQKRRQDPALVDTQSSWAGLFSVSDLRNLHRHLTGVSEALEPYFPDLKEFEPGNLWDLLFPSRATAGSEEAERDLDTPCRLLEKYLSTAIDVCGRRIVLDALFVQDDRDVEEYFENLHEFKKKSLEDQVTRTRESLRKLLQHHRSVDKMVALLKIYEEEDEVYRELVTMATLFYQYLLQPFRDMRELAVLYKMEILKSLEFDDLGPKRIEALTKEVDDWTLQAEKAVCSIQDITVNYFAETSKALSGMQKQMEEDKKRFGQASWASAAPRLEKLKFLSAKETLQHMRAKEMCLNRRKADIRHNMELLTVQKESMETVDELEIQYYEAQLELYDVKFEILKNEEMLLMAQLDTVRRQMKELKEEVIYYDTCENPEELVVAQQGGMRMDATSPEMKCLCRRLQQLETKRGKICAKRAYLRNKKDQCMEAEQQKQKQTLESIARFQQHHSIQMKRNQQKEEDVKKKQWVDQERQRTLQRLKAFRGKCPAQLVLKGPSSQTSARNTSSTLPCQPMSFFSLSSTAQKANARMSKPQKKTNQKKQNDIPVHIFVTPNQLPQSENVEGSRNCGSPPPLPPPPPPPPPPPLPPPPPPPPPPALLGAPAFLGSAEKDAPLPLICENEKQDSTKNALKQNIGSMDEVLASLKRGEILLRKVERASQGVENTPVDVRDSILSAIRQGVKLKKVGQLPCTDVNREPVNDLERSIREAMQRMKKVSTDSDDEDRAECPSAEWDN</sequence>